<proteinExistence type="predicted"/>
<dbReference type="KEGG" id="tcr:511221.20"/>
<keyword evidence="1" id="KW-1133">Transmembrane helix</keyword>
<accession>Q4D783</accession>
<protein>
    <submittedName>
        <fullName evidence="2">Uncharacterized protein</fullName>
    </submittedName>
</protein>
<dbReference type="InParanoid" id="Q4D783"/>
<dbReference type="PaxDb" id="353153-Q4D783"/>
<keyword evidence="1" id="KW-0472">Membrane</keyword>
<name>Q4D783_TRYCC</name>
<dbReference type="RefSeq" id="XP_810235.1">
    <property type="nucleotide sequence ID" value="XM_805142.1"/>
</dbReference>
<dbReference type="VEuPathDB" id="TriTrypDB:TcCLB.511221.20"/>
<gene>
    <name evidence="2" type="ORF">Tc00.1047053511221.20</name>
</gene>
<evidence type="ECO:0000313" key="3">
    <source>
        <dbReference type="Proteomes" id="UP000002296"/>
    </source>
</evidence>
<dbReference type="AlphaFoldDB" id="Q4D783"/>
<reference evidence="2 3" key="1">
    <citation type="journal article" date="2005" name="Science">
        <title>The genome sequence of Trypanosoma cruzi, etiologic agent of Chagas disease.</title>
        <authorList>
            <person name="El-Sayed N.M."/>
            <person name="Myler P.J."/>
            <person name="Bartholomeu D.C."/>
            <person name="Nilsson D."/>
            <person name="Aggarwal G."/>
            <person name="Tran A.N."/>
            <person name="Ghedin E."/>
            <person name="Worthey E.A."/>
            <person name="Delcher A.L."/>
            <person name="Blandin G."/>
            <person name="Westenberger S.J."/>
            <person name="Caler E."/>
            <person name="Cerqueira G.C."/>
            <person name="Branche C."/>
            <person name="Haas B."/>
            <person name="Anupama A."/>
            <person name="Arner E."/>
            <person name="Aslund L."/>
            <person name="Attipoe P."/>
            <person name="Bontempi E."/>
            <person name="Bringaud F."/>
            <person name="Burton P."/>
            <person name="Cadag E."/>
            <person name="Campbell D.A."/>
            <person name="Carrington M."/>
            <person name="Crabtree J."/>
            <person name="Darban H."/>
            <person name="da Silveira J.F."/>
            <person name="de Jong P."/>
            <person name="Edwards K."/>
            <person name="Englund P.T."/>
            <person name="Fazelina G."/>
            <person name="Feldblyum T."/>
            <person name="Ferella M."/>
            <person name="Frasch A.C."/>
            <person name="Gull K."/>
            <person name="Horn D."/>
            <person name="Hou L."/>
            <person name="Huang Y."/>
            <person name="Kindlund E."/>
            <person name="Klingbeil M."/>
            <person name="Kluge S."/>
            <person name="Koo H."/>
            <person name="Lacerda D."/>
            <person name="Levin M.J."/>
            <person name="Lorenzi H."/>
            <person name="Louie T."/>
            <person name="Machado C.R."/>
            <person name="McCulloch R."/>
            <person name="McKenna A."/>
            <person name="Mizuno Y."/>
            <person name="Mottram J.C."/>
            <person name="Nelson S."/>
            <person name="Ochaya S."/>
            <person name="Osoegawa K."/>
            <person name="Pai G."/>
            <person name="Parsons M."/>
            <person name="Pentony M."/>
            <person name="Pettersson U."/>
            <person name="Pop M."/>
            <person name="Ramirez J.L."/>
            <person name="Rinta J."/>
            <person name="Robertson L."/>
            <person name="Salzberg S.L."/>
            <person name="Sanchez D.O."/>
            <person name="Seyler A."/>
            <person name="Sharma R."/>
            <person name="Shetty J."/>
            <person name="Simpson A.J."/>
            <person name="Sisk E."/>
            <person name="Tammi M.T."/>
            <person name="Tarleton R."/>
            <person name="Teixeira S."/>
            <person name="Van Aken S."/>
            <person name="Vogt C."/>
            <person name="Ward P.N."/>
            <person name="Wickstead B."/>
            <person name="Wortman J."/>
            <person name="White O."/>
            <person name="Fraser C.M."/>
            <person name="Stuart K.D."/>
            <person name="Andersson B."/>
        </authorList>
    </citation>
    <scope>NUCLEOTIDE SEQUENCE [LARGE SCALE GENOMIC DNA]</scope>
    <source>
        <strain evidence="2 3">CL Brener</strain>
    </source>
</reference>
<dbReference type="GeneID" id="3540972"/>
<keyword evidence="1" id="KW-0812">Transmembrane</keyword>
<evidence type="ECO:0000256" key="1">
    <source>
        <dbReference type="SAM" id="Phobius"/>
    </source>
</evidence>
<sequence>MRRPGRYVFEVECTHVDLMWEGTGVDCPTVAPFLESVLFLFPLPLLCQGMEGLGSTVPRKVLHTYTLSCHCCPEVGCKSKSSCFFFVLAQLLVYLLLTDNILSGVLLRLDCVGLLSSAIGQNRLTTFFCSYQS</sequence>
<organism evidence="2 3">
    <name type="scientific">Trypanosoma cruzi (strain CL Brener)</name>
    <dbReference type="NCBI Taxonomy" id="353153"/>
    <lineage>
        <taxon>Eukaryota</taxon>
        <taxon>Discoba</taxon>
        <taxon>Euglenozoa</taxon>
        <taxon>Kinetoplastea</taxon>
        <taxon>Metakinetoplastina</taxon>
        <taxon>Trypanosomatida</taxon>
        <taxon>Trypanosomatidae</taxon>
        <taxon>Trypanosoma</taxon>
        <taxon>Schizotrypanum</taxon>
    </lineage>
</organism>
<dbReference type="Proteomes" id="UP000002296">
    <property type="component" value="Unassembled WGS sequence"/>
</dbReference>
<keyword evidence="3" id="KW-1185">Reference proteome</keyword>
<evidence type="ECO:0000313" key="2">
    <source>
        <dbReference type="EMBL" id="EAN88384.1"/>
    </source>
</evidence>
<dbReference type="EMBL" id="AAHK01000892">
    <property type="protein sequence ID" value="EAN88384.1"/>
    <property type="molecule type" value="Genomic_DNA"/>
</dbReference>
<feature type="transmembrane region" description="Helical" evidence="1">
    <location>
        <begin position="83"/>
        <end position="107"/>
    </location>
</feature>
<comment type="caution">
    <text evidence="2">The sequence shown here is derived from an EMBL/GenBank/DDBJ whole genome shotgun (WGS) entry which is preliminary data.</text>
</comment>